<keyword evidence="5" id="KW-1185">Reference proteome</keyword>
<dbReference type="OrthoDB" id="1408296at2759"/>
<proteinExistence type="predicted"/>
<sequence>MGEVIDPSQDLSSPYHVSSSDNPSFLIVPNVIEGPNYHHWSRSFRMSLISKNKISFIDGTIEAPTRTSSLFPAWQRANMLVVSWMLKAVSPSIAQSIICMDNAFDIWNDLKDRFSQGDMIRISDLQEMISSFKQGELSVTNYFTELKILWDELDLLCPLPACSCAFKCTCSAIGNVAKYKGQDQVIKFLRGLNDNYLTVRTQILLMDPLPSLNRVFPLVIQQERQIFGDQSKAMAVTGRGGYKINTASYGRGSYGKGNASKICSHCGKTGHTIDTCYRKHGFPPHFKFKNQNHDQSHANAVFQNASSNVDGEQNHEGSKAELQPQQINFTPE</sequence>
<organism evidence="4 5">
    <name type="scientific">Cajanus cajan</name>
    <name type="common">Pigeon pea</name>
    <name type="synonym">Cajanus indicus</name>
    <dbReference type="NCBI Taxonomy" id="3821"/>
    <lineage>
        <taxon>Eukaryota</taxon>
        <taxon>Viridiplantae</taxon>
        <taxon>Streptophyta</taxon>
        <taxon>Embryophyta</taxon>
        <taxon>Tracheophyta</taxon>
        <taxon>Spermatophyta</taxon>
        <taxon>Magnoliopsida</taxon>
        <taxon>eudicotyledons</taxon>
        <taxon>Gunneridae</taxon>
        <taxon>Pentapetalae</taxon>
        <taxon>rosids</taxon>
        <taxon>fabids</taxon>
        <taxon>Fabales</taxon>
        <taxon>Fabaceae</taxon>
        <taxon>Papilionoideae</taxon>
        <taxon>50 kb inversion clade</taxon>
        <taxon>NPAAA clade</taxon>
        <taxon>indigoferoid/millettioid clade</taxon>
        <taxon>Phaseoleae</taxon>
        <taxon>Cajanus</taxon>
    </lineage>
</organism>
<gene>
    <name evidence="4" type="ORF">KK1_042947</name>
</gene>
<evidence type="ECO:0000313" key="4">
    <source>
        <dbReference type="EMBL" id="KYP35967.1"/>
    </source>
</evidence>
<feature type="compositionally biased region" description="Polar residues" evidence="1">
    <location>
        <begin position="323"/>
        <end position="332"/>
    </location>
</feature>
<evidence type="ECO:0008006" key="6">
    <source>
        <dbReference type="Google" id="ProtNLM"/>
    </source>
</evidence>
<dbReference type="Gramene" id="C.cajan_36363.t">
    <property type="protein sequence ID" value="C.cajan_36363.t.cds1"/>
    <property type="gene ID" value="C.cajan_36363"/>
</dbReference>
<accession>A0A151R083</accession>
<dbReference type="Pfam" id="PF14244">
    <property type="entry name" value="Retrotran_gag_3"/>
    <property type="match status" value="1"/>
</dbReference>
<feature type="domain" description="Retrotransposon Copia-like N-terminal" evidence="3">
    <location>
        <begin position="19"/>
        <end position="64"/>
    </location>
</feature>
<dbReference type="EMBL" id="KQ484288">
    <property type="protein sequence ID" value="KYP35967.1"/>
    <property type="molecule type" value="Genomic_DNA"/>
</dbReference>
<reference evidence="4" key="1">
    <citation type="journal article" date="2012" name="Nat. Biotechnol.">
        <title>Draft genome sequence of pigeonpea (Cajanus cajan), an orphan legume crop of resource-poor farmers.</title>
        <authorList>
            <person name="Varshney R.K."/>
            <person name="Chen W."/>
            <person name="Li Y."/>
            <person name="Bharti A.K."/>
            <person name="Saxena R.K."/>
            <person name="Schlueter J.A."/>
            <person name="Donoghue M.T."/>
            <person name="Azam S."/>
            <person name="Fan G."/>
            <person name="Whaley A.M."/>
            <person name="Farmer A.D."/>
            <person name="Sheridan J."/>
            <person name="Iwata A."/>
            <person name="Tuteja R."/>
            <person name="Penmetsa R.V."/>
            <person name="Wu W."/>
            <person name="Upadhyaya H.D."/>
            <person name="Yang S.P."/>
            <person name="Shah T."/>
            <person name="Saxena K.B."/>
            <person name="Michael T."/>
            <person name="McCombie W.R."/>
            <person name="Yang B."/>
            <person name="Zhang G."/>
            <person name="Yang H."/>
            <person name="Wang J."/>
            <person name="Spillane C."/>
            <person name="Cook D.R."/>
            <person name="May G.D."/>
            <person name="Xu X."/>
            <person name="Jackson S.A."/>
        </authorList>
    </citation>
    <scope>NUCLEOTIDE SEQUENCE [LARGE SCALE GENOMIC DNA]</scope>
</reference>
<dbReference type="Pfam" id="PF03732">
    <property type="entry name" value="Retrotrans_gag"/>
    <property type="match status" value="1"/>
</dbReference>
<name>A0A151R083_CAJCA</name>
<feature type="domain" description="Retrotransposon gag" evidence="2">
    <location>
        <begin position="95"/>
        <end position="193"/>
    </location>
</feature>
<evidence type="ECO:0000259" key="2">
    <source>
        <dbReference type="Pfam" id="PF03732"/>
    </source>
</evidence>
<evidence type="ECO:0000259" key="3">
    <source>
        <dbReference type="Pfam" id="PF14244"/>
    </source>
</evidence>
<dbReference type="InterPro" id="IPR005162">
    <property type="entry name" value="Retrotrans_gag_dom"/>
</dbReference>
<evidence type="ECO:0000256" key="1">
    <source>
        <dbReference type="SAM" id="MobiDB-lite"/>
    </source>
</evidence>
<dbReference type="PANTHER" id="PTHR37610">
    <property type="entry name" value="CCHC-TYPE DOMAIN-CONTAINING PROTEIN"/>
    <property type="match status" value="1"/>
</dbReference>
<dbReference type="Proteomes" id="UP000075243">
    <property type="component" value="Unassembled WGS sequence"/>
</dbReference>
<dbReference type="InterPro" id="IPR029472">
    <property type="entry name" value="Copia-like_N"/>
</dbReference>
<evidence type="ECO:0000313" key="5">
    <source>
        <dbReference type="Proteomes" id="UP000075243"/>
    </source>
</evidence>
<protein>
    <recommendedName>
        <fullName evidence="6">Retrotransposon Copia-like N-terminal domain-containing protein</fullName>
    </recommendedName>
</protein>
<dbReference type="AlphaFoldDB" id="A0A151R083"/>
<dbReference type="PANTHER" id="PTHR37610:SF55">
    <property type="entry name" value="RETROTRANSPOSON COPIA-LIKE N-TERMINAL DOMAIN-CONTAINING PROTEIN"/>
    <property type="match status" value="1"/>
</dbReference>
<feature type="region of interest" description="Disordered" evidence="1">
    <location>
        <begin position="307"/>
        <end position="332"/>
    </location>
</feature>
<dbReference type="OMA" id="NTHSWII"/>